<evidence type="ECO:0000256" key="10">
    <source>
        <dbReference type="PIRSR" id="PIRSR601019-1"/>
    </source>
</evidence>
<comment type="subunit">
    <text evidence="1">G proteins are composed of 3 units; alpha, beta and gamma. The alpha chain contains the guanine nucleotide binding site.</text>
</comment>
<keyword evidence="2" id="KW-0519">Myristate</keyword>
<reference evidence="13" key="2">
    <citation type="submission" date="2020-10" db="UniProtKB">
        <authorList>
            <consortium name="WormBaseParasite"/>
        </authorList>
    </citation>
    <scope>IDENTIFICATION</scope>
</reference>
<dbReference type="Gene3D" id="1.10.400.10">
    <property type="entry name" value="GI Alpha 1, domain 2-like"/>
    <property type="match status" value="1"/>
</dbReference>
<evidence type="ECO:0000256" key="7">
    <source>
        <dbReference type="ARBA" id="ARBA00023139"/>
    </source>
</evidence>
<dbReference type="PROSITE" id="PS51882">
    <property type="entry name" value="G_ALPHA"/>
    <property type="match status" value="1"/>
</dbReference>
<dbReference type="AlphaFoldDB" id="A0A7E4UZY5"/>
<sequence>MTKSFMGLCQSKEAAKASEVSKKIDKAIQESQDETTQKLLLLGPGESGKSTCLKQMQILHSNGFTESEIEERRSIVYSNTIHSALDIVNAMPTLGISFGNKSVETDAKILEQCVATGSECLAFSATVKTALSSVWADSGVQEAYNRRSEYQLNDSAKYFLDSIERTGAKDYRPTNQDILQTRIATTGVVKLSFDFKGVSFNVFDAGGQRSERRKWIHFFDDVNAIVFVVAISEYDQTLREDSKTNRLIEAMELFDMISSSKFFVRSSMILFLNKKDLFEEKIKRVSLDVIFPNYVGGLDYNDGIAYIRKQFAKLYHINKQKLYIHETCATDTNQVQHVFNSVIDTIIQDNLKDTGMMYCTVTWLNVIIMMYLKKDD</sequence>
<dbReference type="SMART" id="SM00275">
    <property type="entry name" value="G_alpha"/>
    <property type="match status" value="1"/>
</dbReference>
<evidence type="ECO:0000256" key="1">
    <source>
        <dbReference type="ARBA" id="ARBA00011356"/>
    </source>
</evidence>
<dbReference type="PANTHER" id="PTHR10218:SF225">
    <property type="entry name" value="GUANINE NUCLEOTIDE-BINDING PROTEIN ALPHA-10 SUBUNIT"/>
    <property type="match status" value="1"/>
</dbReference>
<dbReference type="WBParaSite" id="Pan_g14707.t1">
    <property type="protein sequence ID" value="Pan_g14707.t1"/>
    <property type="gene ID" value="Pan_g14707"/>
</dbReference>
<keyword evidence="8" id="KW-0807">Transducer</keyword>
<dbReference type="CDD" id="cd00066">
    <property type="entry name" value="G-alpha"/>
    <property type="match status" value="1"/>
</dbReference>
<evidence type="ECO:0000313" key="13">
    <source>
        <dbReference type="WBParaSite" id="Pan_g14707.t1"/>
    </source>
</evidence>
<feature type="binding site" evidence="10">
    <location>
        <begin position="46"/>
        <end position="51"/>
    </location>
    <ligand>
        <name>GTP</name>
        <dbReference type="ChEBI" id="CHEBI:37565"/>
    </ligand>
</feature>
<keyword evidence="9" id="KW-0449">Lipoprotein</keyword>
<dbReference type="Proteomes" id="UP000492821">
    <property type="component" value="Unassembled WGS sequence"/>
</dbReference>
<dbReference type="GO" id="GO:0005737">
    <property type="term" value="C:cytoplasm"/>
    <property type="evidence" value="ECO:0007669"/>
    <property type="project" value="TreeGrafter"/>
</dbReference>
<dbReference type="GO" id="GO:0005834">
    <property type="term" value="C:heterotrimeric G-protein complex"/>
    <property type="evidence" value="ECO:0007669"/>
    <property type="project" value="TreeGrafter"/>
</dbReference>
<keyword evidence="3 11" id="KW-0479">Metal-binding</keyword>
<dbReference type="InterPro" id="IPR001408">
    <property type="entry name" value="Gprotein_alpha_I"/>
</dbReference>
<evidence type="ECO:0000256" key="9">
    <source>
        <dbReference type="ARBA" id="ARBA00023288"/>
    </source>
</evidence>
<evidence type="ECO:0000256" key="3">
    <source>
        <dbReference type="ARBA" id="ARBA00022723"/>
    </source>
</evidence>
<dbReference type="InterPro" id="IPR011025">
    <property type="entry name" value="GproteinA_insert"/>
</dbReference>
<feature type="binding site" evidence="10">
    <location>
        <begin position="273"/>
        <end position="276"/>
    </location>
    <ligand>
        <name>GTP</name>
        <dbReference type="ChEBI" id="CHEBI:37565"/>
    </ligand>
</feature>
<feature type="binding site" evidence="11">
    <location>
        <position position="185"/>
    </location>
    <ligand>
        <name>Mg(2+)</name>
        <dbReference type="ChEBI" id="CHEBI:18420"/>
    </ligand>
</feature>
<dbReference type="GO" id="GO:0007188">
    <property type="term" value="P:adenylate cyclase-modulating G protein-coupled receptor signaling pathway"/>
    <property type="evidence" value="ECO:0007669"/>
    <property type="project" value="InterPro"/>
</dbReference>
<reference evidence="12" key="1">
    <citation type="journal article" date="2013" name="Genetics">
        <title>The draft genome and transcriptome of Panagrellus redivivus are shaped by the harsh demands of a free-living lifestyle.</title>
        <authorList>
            <person name="Srinivasan J."/>
            <person name="Dillman A.R."/>
            <person name="Macchietto M.G."/>
            <person name="Heikkinen L."/>
            <person name="Lakso M."/>
            <person name="Fracchia K.M."/>
            <person name="Antoshechkin I."/>
            <person name="Mortazavi A."/>
            <person name="Wong G."/>
            <person name="Sternberg P.W."/>
        </authorList>
    </citation>
    <scope>NUCLEOTIDE SEQUENCE [LARGE SCALE GENOMIC DNA]</scope>
    <source>
        <strain evidence="12">MT8872</strain>
    </source>
</reference>
<keyword evidence="7" id="KW-0564">Palmitate</keyword>
<dbReference type="GO" id="GO:0046872">
    <property type="term" value="F:metal ion binding"/>
    <property type="evidence" value="ECO:0007669"/>
    <property type="project" value="UniProtKB-KW"/>
</dbReference>
<dbReference type="GO" id="GO:0005525">
    <property type="term" value="F:GTP binding"/>
    <property type="evidence" value="ECO:0007669"/>
    <property type="project" value="UniProtKB-KW"/>
</dbReference>
<evidence type="ECO:0000313" key="12">
    <source>
        <dbReference type="Proteomes" id="UP000492821"/>
    </source>
</evidence>
<dbReference type="GO" id="GO:0001664">
    <property type="term" value="F:G protein-coupled receptor binding"/>
    <property type="evidence" value="ECO:0007669"/>
    <property type="project" value="TreeGrafter"/>
</dbReference>
<evidence type="ECO:0000256" key="2">
    <source>
        <dbReference type="ARBA" id="ARBA00022707"/>
    </source>
</evidence>
<dbReference type="Gene3D" id="3.40.50.300">
    <property type="entry name" value="P-loop containing nucleotide triphosphate hydrolases"/>
    <property type="match status" value="1"/>
</dbReference>
<dbReference type="InterPro" id="IPR027417">
    <property type="entry name" value="P-loop_NTPase"/>
</dbReference>
<dbReference type="FunFam" id="1.10.400.10:FF:000011">
    <property type="entry name" value="Guanine nucleotide-binding protein alpha-1 subunit"/>
    <property type="match status" value="1"/>
</dbReference>
<dbReference type="SUPFAM" id="SSF52540">
    <property type="entry name" value="P-loop containing nucleoside triphosphate hydrolases"/>
    <property type="match status" value="1"/>
</dbReference>
<dbReference type="SUPFAM" id="SSF47895">
    <property type="entry name" value="Transducin (alpha subunit), insertion domain"/>
    <property type="match status" value="1"/>
</dbReference>
<dbReference type="FunFam" id="3.40.50.300:FF:002307">
    <property type="entry name" value="Guanine nucleotide-binding protein G(k) subunit alpha"/>
    <property type="match status" value="1"/>
</dbReference>
<dbReference type="PRINTS" id="PR00318">
    <property type="entry name" value="GPROTEINA"/>
</dbReference>
<proteinExistence type="predicted"/>
<evidence type="ECO:0000256" key="11">
    <source>
        <dbReference type="PIRSR" id="PIRSR601019-2"/>
    </source>
</evidence>
<evidence type="ECO:0000256" key="4">
    <source>
        <dbReference type="ARBA" id="ARBA00022741"/>
    </source>
</evidence>
<name>A0A7E4UZY5_PANRE</name>
<evidence type="ECO:0000256" key="5">
    <source>
        <dbReference type="ARBA" id="ARBA00022842"/>
    </source>
</evidence>
<keyword evidence="5 11" id="KW-0460">Magnesium</keyword>
<organism evidence="12 13">
    <name type="scientific">Panagrellus redivivus</name>
    <name type="common">Microworm</name>
    <dbReference type="NCBI Taxonomy" id="6233"/>
    <lineage>
        <taxon>Eukaryota</taxon>
        <taxon>Metazoa</taxon>
        <taxon>Ecdysozoa</taxon>
        <taxon>Nematoda</taxon>
        <taxon>Chromadorea</taxon>
        <taxon>Rhabditida</taxon>
        <taxon>Tylenchina</taxon>
        <taxon>Panagrolaimomorpha</taxon>
        <taxon>Panagrolaimoidea</taxon>
        <taxon>Panagrolaimidae</taxon>
        <taxon>Panagrellus</taxon>
    </lineage>
</organism>
<feature type="binding site" evidence="10">
    <location>
        <position position="329"/>
    </location>
    <ligand>
        <name>GTP</name>
        <dbReference type="ChEBI" id="CHEBI:37565"/>
    </ligand>
</feature>
<feature type="binding site" evidence="11">
    <location>
        <position position="50"/>
    </location>
    <ligand>
        <name>Mg(2+)</name>
        <dbReference type="ChEBI" id="CHEBI:18420"/>
    </ligand>
</feature>
<dbReference type="GO" id="GO:0003924">
    <property type="term" value="F:GTPase activity"/>
    <property type="evidence" value="ECO:0007669"/>
    <property type="project" value="InterPro"/>
</dbReference>
<feature type="binding site" evidence="10">
    <location>
        <begin position="179"/>
        <end position="185"/>
    </location>
    <ligand>
        <name>GTP</name>
        <dbReference type="ChEBI" id="CHEBI:37565"/>
    </ligand>
</feature>
<dbReference type="PRINTS" id="PR00441">
    <property type="entry name" value="GPROTEINAI"/>
</dbReference>
<evidence type="ECO:0000256" key="8">
    <source>
        <dbReference type="ARBA" id="ARBA00023224"/>
    </source>
</evidence>
<dbReference type="Pfam" id="PF00503">
    <property type="entry name" value="G-alpha"/>
    <property type="match status" value="1"/>
</dbReference>
<dbReference type="InterPro" id="IPR001019">
    <property type="entry name" value="Gprotein_alpha_su"/>
</dbReference>
<keyword evidence="4 10" id="KW-0547">Nucleotide-binding</keyword>
<protein>
    <submittedName>
        <fullName evidence="13">Guanine nucleotide-binding protein G(I) subunit alpha</fullName>
    </submittedName>
</protein>
<feature type="binding site" evidence="10">
    <location>
        <begin position="154"/>
        <end position="155"/>
    </location>
    <ligand>
        <name>GTP</name>
        <dbReference type="ChEBI" id="CHEBI:37565"/>
    </ligand>
</feature>
<feature type="binding site" evidence="10">
    <location>
        <begin position="204"/>
        <end position="208"/>
    </location>
    <ligand>
        <name>GTP</name>
        <dbReference type="ChEBI" id="CHEBI:37565"/>
    </ligand>
</feature>
<dbReference type="GO" id="GO:0031683">
    <property type="term" value="F:G-protein beta/gamma-subunit complex binding"/>
    <property type="evidence" value="ECO:0007669"/>
    <property type="project" value="InterPro"/>
</dbReference>
<accession>A0A7E4UZY5</accession>
<keyword evidence="6 10" id="KW-0342">GTP-binding</keyword>
<dbReference type="PANTHER" id="PTHR10218">
    <property type="entry name" value="GTP-BINDING PROTEIN ALPHA SUBUNIT"/>
    <property type="match status" value="1"/>
</dbReference>
<evidence type="ECO:0000256" key="6">
    <source>
        <dbReference type="ARBA" id="ARBA00023134"/>
    </source>
</evidence>
<keyword evidence="12" id="KW-1185">Reference proteome</keyword>